<keyword evidence="1" id="KW-0812">Transmembrane</keyword>
<proteinExistence type="predicted"/>
<feature type="transmembrane region" description="Helical" evidence="1">
    <location>
        <begin position="32"/>
        <end position="53"/>
    </location>
</feature>
<name>A0A8H4ERG5_GIGMA</name>
<feature type="transmembrane region" description="Helical" evidence="1">
    <location>
        <begin position="6"/>
        <end position="25"/>
    </location>
</feature>
<evidence type="ECO:0000313" key="3">
    <source>
        <dbReference type="Proteomes" id="UP000439903"/>
    </source>
</evidence>
<protein>
    <submittedName>
        <fullName evidence="2">Uncharacterized protein</fullName>
    </submittedName>
</protein>
<reference evidence="2 3" key="1">
    <citation type="journal article" date="2019" name="Environ. Microbiol.">
        <title>At the nexus of three kingdoms: the genome of the mycorrhizal fungus Gigaspora margarita provides insights into plant, endobacterial and fungal interactions.</title>
        <authorList>
            <person name="Venice F."/>
            <person name="Ghignone S."/>
            <person name="Salvioli di Fossalunga A."/>
            <person name="Amselem J."/>
            <person name="Novero M."/>
            <person name="Xianan X."/>
            <person name="Sedzielewska Toro K."/>
            <person name="Morin E."/>
            <person name="Lipzen A."/>
            <person name="Grigoriev I.V."/>
            <person name="Henrissat B."/>
            <person name="Martin F.M."/>
            <person name="Bonfante P."/>
        </authorList>
    </citation>
    <scope>NUCLEOTIDE SEQUENCE [LARGE SCALE GENOMIC DNA]</scope>
    <source>
        <strain evidence="2 3">BEG34</strain>
    </source>
</reference>
<dbReference type="EMBL" id="WTPW01000166">
    <property type="protein sequence ID" value="KAF0540212.1"/>
    <property type="molecule type" value="Genomic_DNA"/>
</dbReference>
<accession>A0A8H4ERG5</accession>
<evidence type="ECO:0000313" key="2">
    <source>
        <dbReference type="EMBL" id="KAF0540212.1"/>
    </source>
</evidence>
<feature type="transmembrane region" description="Helical" evidence="1">
    <location>
        <begin position="65"/>
        <end position="88"/>
    </location>
</feature>
<organism evidence="2 3">
    <name type="scientific">Gigaspora margarita</name>
    <dbReference type="NCBI Taxonomy" id="4874"/>
    <lineage>
        <taxon>Eukaryota</taxon>
        <taxon>Fungi</taxon>
        <taxon>Fungi incertae sedis</taxon>
        <taxon>Mucoromycota</taxon>
        <taxon>Glomeromycotina</taxon>
        <taxon>Glomeromycetes</taxon>
        <taxon>Diversisporales</taxon>
        <taxon>Gigasporaceae</taxon>
        <taxon>Gigaspora</taxon>
    </lineage>
</organism>
<dbReference type="Proteomes" id="UP000439903">
    <property type="component" value="Unassembled WGS sequence"/>
</dbReference>
<gene>
    <name evidence="2" type="ORF">F8M41_006599</name>
</gene>
<comment type="caution">
    <text evidence="2">The sequence shown here is derived from an EMBL/GenBank/DDBJ whole genome shotgun (WGS) entry which is preliminary data.</text>
</comment>
<keyword evidence="3" id="KW-1185">Reference proteome</keyword>
<evidence type="ECO:0000256" key="1">
    <source>
        <dbReference type="SAM" id="Phobius"/>
    </source>
</evidence>
<keyword evidence="1" id="KW-1133">Transmembrane helix</keyword>
<sequence length="137" mass="15531">MFLILFPWYWTLPSIIAFTMVQGVQTESTTKIIISCLANFGIIGFIVSIFASYKLHEKISLKYAIVGQFPTVTSLISIASIGNSLLCLSNFGKYLKIYLNYQSDLTDYDYNGDLDKIFENNENNENNSKKLMEPCVV</sequence>
<dbReference type="AlphaFoldDB" id="A0A8H4ERG5"/>
<keyword evidence="1" id="KW-0472">Membrane</keyword>
<dbReference type="OrthoDB" id="2338084at2759"/>